<keyword evidence="1" id="KW-0812">Transmembrane</keyword>
<accession>A0A158CUW9</accession>
<name>A0A158CUW9_9BURK</name>
<dbReference type="OrthoDB" id="9133593at2"/>
<gene>
    <name evidence="2" type="ORF">AWB75_05795</name>
</gene>
<evidence type="ECO:0000313" key="3">
    <source>
        <dbReference type="Proteomes" id="UP000054870"/>
    </source>
</evidence>
<dbReference type="AlphaFoldDB" id="A0A158CUW9"/>
<keyword evidence="3" id="KW-1185">Reference proteome</keyword>
<dbReference type="RefSeq" id="WP_061127484.1">
    <property type="nucleotide sequence ID" value="NZ_FCOF02000041.1"/>
</dbReference>
<keyword evidence="1" id="KW-0472">Membrane</keyword>
<reference evidence="2" key="1">
    <citation type="submission" date="2016-01" db="EMBL/GenBank/DDBJ databases">
        <authorList>
            <person name="Peeters C."/>
        </authorList>
    </citation>
    <scope>NUCLEOTIDE SEQUENCE [LARGE SCALE GENOMIC DNA]</scope>
    <source>
        <strain evidence="2">LMG 29318</strain>
    </source>
</reference>
<dbReference type="Proteomes" id="UP000054870">
    <property type="component" value="Unassembled WGS sequence"/>
</dbReference>
<dbReference type="EMBL" id="FCOF02000041">
    <property type="protein sequence ID" value="SAK86173.1"/>
    <property type="molecule type" value="Genomic_DNA"/>
</dbReference>
<sequence length="83" mass="9655">MYPDYTAIYPEEWFTFVLLIILGGATVAMVCSTVTMYIDLWRFDEKGEFMPPPSLFRFLRSSWFIYLNAWLALTSTLALVVLT</sequence>
<protein>
    <submittedName>
        <fullName evidence="2">Uncharacterized protein</fullName>
    </submittedName>
</protein>
<evidence type="ECO:0000256" key="1">
    <source>
        <dbReference type="SAM" id="Phobius"/>
    </source>
</evidence>
<keyword evidence="1" id="KW-1133">Transmembrane helix</keyword>
<comment type="caution">
    <text evidence="2">The sequence shown here is derived from an EMBL/GenBank/DDBJ whole genome shotgun (WGS) entry which is preliminary data.</text>
</comment>
<feature type="transmembrane region" description="Helical" evidence="1">
    <location>
        <begin position="13"/>
        <end position="40"/>
    </location>
</feature>
<feature type="transmembrane region" description="Helical" evidence="1">
    <location>
        <begin position="61"/>
        <end position="82"/>
    </location>
</feature>
<organism evidence="2 3">
    <name type="scientific">Caballeronia catudaia</name>
    <dbReference type="NCBI Taxonomy" id="1777136"/>
    <lineage>
        <taxon>Bacteria</taxon>
        <taxon>Pseudomonadati</taxon>
        <taxon>Pseudomonadota</taxon>
        <taxon>Betaproteobacteria</taxon>
        <taxon>Burkholderiales</taxon>
        <taxon>Burkholderiaceae</taxon>
        <taxon>Caballeronia</taxon>
    </lineage>
</organism>
<evidence type="ECO:0000313" key="2">
    <source>
        <dbReference type="EMBL" id="SAK86173.1"/>
    </source>
</evidence>
<proteinExistence type="predicted"/>